<protein>
    <submittedName>
        <fullName evidence="2">RNA-dependent RNA polymerase</fullName>
    </submittedName>
</protein>
<evidence type="ECO:0000256" key="1">
    <source>
        <dbReference type="SAM" id="MobiDB-lite"/>
    </source>
</evidence>
<feature type="compositionally biased region" description="Basic residues" evidence="1">
    <location>
        <begin position="49"/>
        <end position="61"/>
    </location>
</feature>
<proteinExistence type="predicted"/>
<feature type="region of interest" description="Disordered" evidence="1">
    <location>
        <begin position="45"/>
        <end position="70"/>
    </location>
</feature>
<evidence type="ECO:0000313" key="2">
    <source>
        <dbReference type="EMBL" id="WNH24529.1"/>
    </source>
</evidence>
<feature type="region of interest" description="Disordered" evidence="1">
    <location>
        <begin position="100"/>
        <end position="148"/>
    </location>
</feature>
<organism evidence="2">
    <name type="scientific">Heterobasidion narna-like virus 3</name>
    <dbReference type="NCBI Taxonomy" id="3075972"/>
    <lineage>
        <taxon>Viruses</taxon>
        <taxon>Riboviria</taxon>
        <taxon>Orthornavirae</taxon>
        <taxon>Lenarviricota</taxon>
        <taxon>Amabiliviricetes</taxon>
        <taxon>Wolframvirales</taxon>
        <taxon>Narnaviridae</taxon>
    </lineage>
</organism>
<sequence length="1223" mass="138067">MSSDTFEFALRPIGRRTPKEAQNASPAGVIPTGQVKVSGEFTSLQTGPKRVRGGRAAKRASHRDTLGASQPLYEATAEHSGAQTRLRVLNYIMLPEVKDDTPLRLRGGEEDTSSEAGSESTPTPPESPVLVPTSEDSPPTVQVPEINIDPVTEDAVEVDPEMPKLTADAFIGDLPIFEDTDREIIPSLPMHYATEVPVESYPTEGKDLSRTHRPDFYRSMEGLWRGKFLRHLLPRPTEILANYREYSWDGDTLVGLGSYIQRVHVPLRSKNRTVPARAFETLVAEAVLTHFSRLERDDVDRKLYFRHLRVLNFMRTCVDAVALSYHVIQDMTRLAVRRRQMDTVFHLSSEDRRQIRRFYVRLVAEPLLEARDIKAAGGFARAWFFGEPRRRHWLLRPLTTQYSALLFSYIGRALPPPSFDMAEKEYAGLVERLTSVPPPEHSEWPAFVHRYLTRFKPKSDPEDRNYPTDSSAGACLGYPRHVGGFSMAVRDLVGLGLCLMKTDPDPDDRGPTVRDIDGQVIDFDSILMYHDPEDPFWMMGKRMDGESESRGPIDLETLNYVSRLQVPFQRALFRGVVWVLARVKAQDGIVFKAVTAPEAGLKTRFPTMTLVAVLLVSQLLRRAADMHLVHDRRTSEALGGKLVHSFKDSSKGPWYSQDLTSATDLHPFWLQKTFYERLLEDHPKLKWIRKYLPLLFGPRWLIPARAEIPETPTNPYLPMITGEWKEVLAHSIDTGSRAWRLSSDAVTDEEAQTYIRAWRKWIREVYKLALPIQTTTGNPMGEAASFPLLPVVTAFAAERAGLEDTETCGDDAVSPLTQNGIPKVLQEPEAGLQPKMAAVIKSLPGHLAVCRVDPSRLSEAGFRKLNSDWRKSPKVKLQIFEAAIEECGGVLSRGDPEKGKPNKIFLHAEYNLFKEIPRRRNTPLPFIPTKILVAPPGGSKGTVNWFNQPTAVRQHLAAFPFPLTRQTWSLLPNYPHALAAYSLGIPAREIVAYGGINHPLFDHNAGLNPYTTQKWLSTLTQLKIEDWAAGTGLSPLPSGSSSLARSASKGWLRSLLDRHRAGLQPAVTNRPYDPDLRGSLPDLKESTQKAAAIAESYLLYAHTPEEFNKTPAIKTVVSKFHRQISKGRFLLRKGRRDGKPLTLTYQGTVQDVQKKRDLYLLNPDEELPSRLVSRRYGLIESKFDPDRKPWQWDWLERGIYPDTLIFNPDSVWRDRPVEDPDPP</sequence>
<feature type="compositionally biased region" description="Basic and acidic residues" evidence="1">
    <location>
        <begin position="100"/>
        <end position="109"/>
    </location>
</feature>
<keyword evidence="2" id="KW-0696">RNA-directed RNA polymerase</keyword>
<dbReference type="EMBL" id="OR343736">
    <property type="protein sequence ID" value="WNH24529.1"/>
    <property type="molecule type" value="Genomic_RNA"/>
</dbReference>
<keyword evidence="2" id="KW-0548">Nucleotidyltransferase</keyword>
<reference evidence="2" key="1">
    <citation type="submission" date="2023-07" db="EMBL/GenBank/DDBJ databases">
        <authorList>
            <person name="Kashif M."/>
            <person name="Roininen E."/>
            <person name="Poimala A."/>
            <person name="Vainio E.J."/>
            <person name="Hantula J."/>
            <person name="Sutela S."/>
        </authorList>
    </citation>
    <scope>NUCLEOTIDE SEQUENCE</scope>
    <source>
        <strain evidence="2">HetNlV3-an1</strain>
    </source>
</reference>
<accession>A0AA95Z2A5</accession>
<dbReference type="GO" id="GO:0003968">
    <property type="term" value="F:RNA-directed RNA polymerase activity"/>
    <property type="evidence" value="ECO:0007669"/>
    <property type="project" value="UniProtKB-KW"/>
</dbReference>
<name>A0AA95Z2A5_9VIRU</name>
<keyword evidence="2" id="KW-0808">Transferase</keyword>